<gene>
    <name evidence="3" type="ORF">LCGC14_0243200</name>
</gene>
<keyword evidence="1" id="KW-0813">Transport</keyword>
<comment type="caution">
    <text evidence="3">The sequence shown here is derived from an EMBL/GenBank/DDBJ whole genome shotgun (WGS) entry which is preliminary data.</text>
</comment>
<keyword evidence="2" id="KW-0472">Membrane</keyword>
<feature type="transmembrane region" description="Helical" evidence="2">
    <location>
        <begin position="329"/>
        <end position="352"/>
    </location>
</feature>
<dbReference type="EMBL" id="LAZR01000124">
    <property type="protein sequence ID" value="KKN88948.1"/>
    <property type="molecule type" value="Genomic_DNA"/>
</dbReference>
<reference evidence="3" key="1">
    <citation type="journal article" date="2015" name="Nature">
        <title>Complex archaea that bridge the gap between prokaryotes and eukaryotes.</title>
        <authorList>
            <person name="Spang A."/>
            <person name="Saw J.H."/>
            <person name="Jorgensen S.L."/>
            <person name="Zaremba-Niedzwiedzka K."/>
            <person name="Martijn J."/>
            <person name="Lind A.E."/>
            <person name="van Eijk R."/>
            <person name="Schleper C."/>
            <person name="Guy L."/>
            <person name="Ettema T.J."/>
        </authorList>
    </citation>
    <scope>NUCLEOTIDE SEQUENCE</scope>
</reference>
<evidence type="ECO:0000313" key="3">
    <source>
        <dbReference type="EMBL" id="KKN88948.1"/>
    </source>
</evidence>
<dbReference type="PANTHER" id="PTHR36838:SF3">
    <property type="entry name" value="TRANSPORTER AUXIN EFFLUX CARRIER EC FAMILY"/>
    <property type="match status" value="1"/>
</dbReference>
<accession>A0A0F9XBA5</accession>
<evidence type="ECO:0000256" key="1">
    <source>
        <dbReference type="ARBA" id="ARBA00022448"/>
    </source>
</evidence>
<keyword evidence="2" id="KW-1133">Transmembrane helix</keyword>
<feature type="transmembrane region" description="Helical" evidence="2">
    <location>
        <begin position="130"/>
        <end position="148"/>
    </location>
</feature>
<name>A0A0F9XBA5_9ZZZZ</name>
<dbReference type="AlphaFoldDB" id="A0A0F9XBA5"/>
<keyword evidence="2" id="KW-0812">Transmembrane</keyword>
<evidence type="ECO:0008006" key="4">
    <source>
        <dbReference type="Google" id="ProtNLM"/>
    </source>
</evidence>
<feature type="transmembrane region" description="Helical" evidence="2">
    <location>
        <begin position="210"/>
        <end position="225"/>
    </location>
</feature>
<proteinExistence type="predicted"/>
<feature type="transmembrane region" description="Helical" evidence="2">
    <location>
        <begin position="35"/>
        <end position="53"/>
    </location>
</feature>
<protein>
    <recommendedName>
        <fullName evidence="4">Permease</fullName>
    </recommendedName>
</protein>
<dbReference type="PANTHER" id="PTHR36838">
    <property type="entry name" value="AUXIN EFFLUX CARRIER FAMILY PROTEIN"/>
    <property type="match status" value="1"/>
</dbReference>
<feature type="transmembrane region" description="Helical" evidence="2">
    <location>
        <begin position="301"/>
        <end position="323"/>
    </location>
</feature>
<evidence type="ECO:0000256" key="2">
    <source>
        <dbReference type="SAM" id="Phobius"/>
    </source>
</evidence>
<organism evidence="3">
    <name type="scientific">marine sediment metagenome</name>
    <dbReference type="NCBI Taxonomy" id="412755"/>
    <lineage>
        <taxon>unclassified sequences</taxon>
        <taxon>metagenomes</taxon>
        <taxon>ecological metagenomes</taxon>
    </lineage>
</organism>
<feature type="transmembrane region" description="Helical" evidence="2">
    <location>
        <begin position="95"/>
        <end position="118"/>
    </location>
</feature>
<feature type="transmembrane region" description="Helical" evidence="2">
    <location>
        <begin position="59"/>
        <end position="83"/>
    </location>
</feature>
<feature type="transmembrane region" description="Helical" evidence="2">
    <location>
        <begin position="168"/>
        <end position="190"/>
    </location>
</feature>
<sequence>MNFALQKTLELVLIIGLGVLLQKKVAKQDLKGVKVIILSVALPATIFVALLKIELNGTLLVYPLIALTFNLLMLLVTKYFLAASLHKEEKSKKRTLMMLLPSTAPGLSCFPFIVAYLGDDTLALAALADIGNKIFVLILLYMLAMYWYRKNSIVEKQESSKSKLKGLFISLINEPINIVIVVGLLMLGFGLNLSSLPTFFQNTALSIKDLMTPLVLLFIGMAVRINKGEFKVIISMLFRRMGLAFILSGLFAFTIPGLTPAMILLLVVFPQSACSFWPFAHMSAIQSMEEKEEQPNPTFDVNFGLNILACSLPFSTLLIIGIFSFSEYFINPLMLLGLGSSILAISFAPDIFKSTSFMLDRERKISRKTLVKKPHMSIAKNNYEIESKKTMDEAKAS</sequence>